<dbReference type="SMART" id="SM00966">
    <property type="entry name" value="SpoVT_AbrB"/>
    <property type="match status" value="1"/>
</dbReference>
<dbReference type="AlphaFoldDB" id="A0A117N3C0"/>
<comment type="caution">
    <text evidence="2">The sequence shown here is derived from an EMBL/GenBank/DDBJ whole genome shotgun (WGS) entry which is preliminary data.</text>
</comment>
<organism evidence="2 3">
    <name type="scientific">Rhizobium loti</name>
    <name type="common">Mesorhizobium loti</name>
    <dbReference type="NCBI Taxonomy" id="381"/>
    <lineage>
        <taxon>Bacteria</taxon>
        <taxon>Pseudomonadati</taxon>
        <taxon>Pseudomonadota</taxon>
        <taxon>Alphaproteobacteria</taxon>
        <taxon>Hyphomicrobiales</taxon>
        <taxon>Phyllobacteriaceae</taxon>
        <taxon>Mesorhizobium</taxon>
    </lineage>
</organism>
<reference evidence="2 3" key="1">
    <citation type="submission" date="2015-12" db="EMBL/GenBank/DDBJ databases">
        <title>Draft genome sequence of Mesorhizobium sp. UFLA 01-765, a multitolerant efficient symbiont and plant-growth promoting strain isolated from Zn-mining soil using Leucaena leucocephala as a trap plant.</title>
        <authorList>
            <person name="Rangel W.M."/>
            <person name="Thijs S."/>
            <person name="Longatti S.M."/>
            <person name="Moreira F.M."/>
            <person name="Weyens N."/>
            <person name="Vangronsveld J."/>
            <person name="Van Hamme J.D."/>
            <person name="Bottos E.M."/>
            <person name="Rineau F."/>
        </authorList>
    </citation>
    <scope>NUCLEOTIDE SEQUENCE [LARGE SCALE GENOMIC DNA]</scope>
    <source>
        <strain evidence="2 3">UFLA 01-765</strain>
    </source>
</reference>
<dbReference type="GO" id="GO:0003677">
    <property type="term" value="F:DNA binding"/>
    <property type="evidence" value="ECO:0007669"/>
    <property type="project" value="InterPro"/>
</dbReference>
<evidence type="ECO:0000259" key="1">
    <source>
        <dbReference type="SMART" id="SM00966"/>
    </source>
</evidence>
<name>A0A117N3C0_RHILI</name>
<gene>
    <name evidence="2" type="ORF">AU467_22420</name>
</gene>
<accession>A0A117N3C0</accession>
<dbReference type="InterPro" id="IPR037914">
    <property type="entry name" value="SpoVT-AbrB_sf"/>
</dbReference>
<proteinExistence type="predicted"/>
<dbReference type="InterPro" id="IPR007159">
    <property type="entry name" value="SpoVT-AbrB_dom"/>
</dbReference>
<protein>
    <submittedName>
        <fullName evidence="2">Transcriptional regulator</fullName>
    </submittedName>
</protein>
<dbReference type="Proteomes" id="UP000053176">
    <property type="component" value="Unassembled WGS sequence"/>
</dbReference>
<evidence type="ECO:0000313" key="2">
    <source>
        <dbReference type="EMBL" id="KUM26303.1"/>
    </source>
</evidence>
<dbReference type="EMBL" id="LPWA01000107">
    <property type="protein sequence ID" value="KUM26303.1"/>
    <property type="molecule type" value="Genomic_DNA"/>
</dbReference>
<sequence>MTTLTVTARGQVTFRKDVLQHLGIRPGEKIELDLLPDGRAELKAARAKGSFRELYGFLKGKTNGRVLSIEEINEAIAEAGTAAGSSKE</sequence>
<feature type="domain" description="SpoVT-AbrB" evidence="1">
    <location>
        <begin position="4"/>
        <end position="50"/>
    </location>
</feature>
<dbReference type="OrthoDB" id="7190022at2"/>
<dbReference type="SUPFAM" id="SSF89447">
    <property type="entry name" value="AbrB/MazE/MraZ-like"/>
    <property type="match status" value="1"/>
</dbReference>
<evidence type="ECO:0000313" key="3">
    <source>
        <dbReference type="Proteomes" id="UP000053176"/>
    </source>
</evidence>